<organism evidence="1 2">
    <name type="scientific">Pedobacter antarcticus 4BY</name>
    <dbReference type="NCBI Taxonomy" id="1358423"/>
    <lineage>
        <taxon>Bacteria</taxon>
        <taxon>Pseudomonadati</taxon>
        <taxon>Bacteroidota</taxon>
        <taxon>Sphingobacteriia</taxon>
        <taxon>Sphingobacteriales</taxon>
        <taxon>Sphingobacteriaceae</taxon>
        <taxon>Pedobacter</taxon>
    </lineage>
</organism>
<dbReference type="Proteomes" id="UP000028007">
    <property type="component" value="Unassembled WGS sequence"/>
</dbReference>
<dbReference type="RefSeq" id="WP_037438321.1">
    <property type="nucleotide sequence ID" value="NZ_JNFF01000019.1"/>
</dbReference>
<name>A0A081PKM0_9SPHI</name>
<evidence type="ECO:0000313" key="2">
    <source>
        <dbReference type="Proteomes" id="UP000028007"/>
    </source>
</evidence>
<gene>
    <name evidence="1" type="ORF">N180_03070</name>
</gene>
<keyword evidence="2" id="KW-1185">Reference proteome</keyword>
<proteinExistence type="predicted"/>
<reference evidence="1 2" key="1">
    <citation type="journal article" date="1992" name="Int. J. Syst. Bacteriol.">
        <title>Sphingobacterium antarcticus sp. nov. a Psychrotrophic Bacterium from the Soils of Schirmacher Oasis, Antarctica.</title>
        <authorList>
            <person name="Shivaji S."/>
            <person name="Ray M.K."/>
            <person name="Rao N.S."/>
            <person name="Saiserr L."/>
            <person name="Jagannadham M.V."/>
            <person name="Kumar G.S."/>
            <person name="Reddy G."/>
            <person name="Bhargava P.M."/>
        </authorList>
    </citation>
    <scope>NUCLEOTIDE SEQUENCE [LARGE SCALE GENOMIC DNA]</scope>
    <source>
        <strain evidence="1 2">4BY</strain>
    </source>
</reference>
<sequence length="77" mass="8886">MDVSNLAEPVPGISLVRLVEGIKEGQELPFNPKRERYLRTMVSSTIKDRYPSREYSVNLEEDNSAVIVKRSFDKKMQ</sequence>
<dbReference type="EMBL" id="JNFF01000019">
    <property type="protein sequence ID" value="KEQ31243.1"/>
    <property type="molecule type" value="Genomic_DNA"/>
</dbReference>
<dbReference type="AlphaFoldDB" id="A0A081PKM0"/>
<accession>A0A081PKM0</accession>
<comment type="caution">
    <text evidence="1">The sequence shown here is derived from an EMBL/GenBank/DDBJ whole genome shotgun (WGS) entry which is preliminary data.</text>
</comment>
<evidence type="ECO:0000313" key="1">
    <source>
        <dbReference type="EMBL" id="KEQ31243.1"/>
    </source>
</evidence>
<protein>
    <submittedName>
        <fullName evidence="1">Uncharacterized protein</fullName>
    </submittedName>
</protein>